<keyword evidence="3" id="KW-1185">Reference proteome</keyword>
<gene>
    <name evidence="2" type="ORF">QR680_013766</name>
</gene>
<protein>
    <recommendedName>
        <fullName evidence="4">Secreted protein</fullName>
    </recommendedName>
</protein>
<evidence type="ECO:0000256" key="1">
    <source>
        <dbReference type="SAM" id="SignalP"/>
    </source>
</evidence>
<feature type="chain" id="PRO_5041433760" description="Secreted protein" evidence="1">
    <location>
        <begin position="18"/>
        <end position="109"/>
    </location>
</feature>
<accession>A0AA39M329</accession>
<reference evidence="2" key="1">
    <citation type="submission" date="2023-06" db="EMBL/GenBank/DDBJ databases">
        <title>Genomic analysis of the entomopathogenic nematode Steinernema hermaphroditum.</title>
        <authorList>
            <person name="Schwarz E.M."/>
            <person name="Heppert J.K."/>
            <person name="Baniya A."/>
            <person name="Schwartz H.T."/>
            <person name="Tan C.-H."/>
            <person name="Antoshechkin I."/>
            <person name="Sternberg P.W."/>
            <person name="Goodrich-Blair H."/>
            <person name="Dillman A.R."/>
        </authorList>
    </citation>
    <scope>NUCLEOTIDE SEQUENCE</scope>
    <source>
        <strain evidence="2">PS9179</strain>
        <tissue evidence="2">Whole animal</tissue>
    </source>
</reference>
<proteinExistence type="predicted"/>
<evidence type="ECO:0000313" key="3">
    <source>
        <dbReference type="Proteomes" id="UP001175271"/>
    </source>
</evidence>
<dbReference type="Proteomes" id="UP001175271">
    <property type="component" value="Unassembled WGS sequence"/>
</dbReference>
<organism evidence="2 3">
    <name type="scientific">Steinernema hermaphroditum</name>
    <dbReference type="NCBI Taxonomy" id="289476"/>
    <lineage>
        <taxon>Eukaryota</taxon>
        <taxon>Metazoa</taxon>
        <taxon>Ecdysozoa</taxon>
        <taxon>Nematoda</taxon>
        <taxon>Chromadorea</taxon>
        <taxon>Rhabditida</taxon>
        <taxon>Tylenchina</taxon>
        <taxon>Panagrolaimomorpha</taxon>
        <taxon>Strongyloidoidea</taxon>
        <taxon>Steinernematidae</taxon>
        <taxon>Steinernema</taxon>
    </lineage>
</organism>
<feature type="signal peptide" evidence="1">
    <location>
        <begin position="1"/>
        <end position="17"/>
    </location>
</feature>
<dbReference type="EMBL" id="JAUCMV010000002">
    <property type="protein sequence ID" value="KAK0418774.1"/>
    <property type="molecule type" value="Genomic_DNA"/>
</dbReference>
<evidence type="ECO:0008006" key="4">
    <source>
        <dbReference type="Google" id="ProtNLM"/>
    </source>
</evidence>
<name>A0AA39M329_9BILA</name>
<keyword evidence="1" id="KW-0732">Signal</keyword>
<comment type="caution">
    <text evidence="2">The sequence shown here is derived from an EMBL/GenBank/DDBJ whole genome shotgun (WGS) entry which is preliminary data.</text>
</comment>
<dbReference type="AlphaFoldDB" id="A0AA39M329"/>
<sequence>MLKAVLLAVVLVAFVEAWMEPEVCTSPPPPGEIPPLARLYYDQYCDSLKPGRGTPHLLNKGNFVPTEGERPPVCTDLLPKQICDRLHRLRGHYDEPYDGHDECLWVDCL</sequence>
<evidence type="ECO:0000313" key="2">
    <source>
        <dbReference type="EMBL" id="KAK0418774.1"/>
    </source>
</evidence>